<evidence type="ECO:0000256" key="1">
    <source>
        <dbReference type="ARBA" id="ARBA00023015"/>
    </source>
</evidence>
<evidence type="ECO:0000256" key="2">
    <source>
        <dbReference type="ARBA" id="ARBA00023125"/>
    </source>
</evidence>
<name>M0CVC7_HALPD</name>
<dbReference type="GO" id="GO:0003677">
    <property type="term" value="F:DNA binding"/>
    <property type="evidence" value="ECO:0007669"/>
    <property type="project" value="UniProtKB-KW"/>
</dbReference>
<dbReference type="eggNOG" id="arCOG01057">
    <property type="taxonomic scope" value="Archaea"/>
</dbReference>
<dbReference type="PANTHER" id="PTHR33204:SF18">
    <property type="entry name" value="TRANSCRIPTIONAL REGULATORY PROTEIN"/>
    <property type="match status" value="1"/>
</dbReference>
<accession>M0CVC7</accession>
<dbReference type="AlphaFoldDB" id="M0CVC7"/>
<keyword evidence="1" id="KW-0805">Transcription regulation</keyword>
<reference evidence="5 6" key="1">
    <citation type="journal article" date="2014" name="PLoS Genet.">
        <title>Phylogenetically driven sequencing of extremely halophilic archaea reveals strategies for static and dynamic osmo-response.</title>
        <authorList>
            <person name="Becker E.A."/>
            <person name="Seitzer P.M."/>
            <person name="Tritt A."/>
            <person name="Larsen D."/>
            <person name="Krusor M."/>
            <person name="Yao A.I."/>
            <person name="Wu D."/>
            <person name="Madern D."/>
            <person name="Eisen J.A."/>
            <person name="Darling A.E."/>
            <person name="Facciotti M.T."/>
        </authorList>
    </citation>
    <scope>NUCLEOTIDE SEQUENCE [LARGE SCALE GENOMIC DNA]</scope>
    <source>
        <strain evidence="5 6">JCM 14848</strain>
    </source>
</reference>
<keyword evidence="3" id="KW-0804">Transcription</keyword>
<dbReference type="Pfam" id="PF01638">
    <property type="entry name" value="HxlR"/>
    <property type="match status" value="1"/>
</dbReference>
<evidence type="ECO:0000259" key="4">
    <source>
        <dbReference type="PROSITE" id="PS51118"/>
    </source>
</evidence>
<sequence>MKGDESETWSGLHDALSGKWSFDVLRRLDEGDAGFNELKRSLDGATAKTLSARLRELRCLGVVHREVTAASPPSTTYSLTPRGRRFVASLREMASMVESVPCEPCEDSDCSVPSVDEAATLAALEEEC</sequence>
<proteinExistence type="predicted"/>
<evidence type="ECO:0000313" key="6">
    <source>
        <dbReference type="Proteomes" id="UP000011513"/>
    </source>
</evidence>
<dbReference type="InterPro" id="IPR036388">
    <property type="entry name" value="WH-like_DNA-bd_sf"/>
</dbReference>
<evidence type="ECO:0000256" key="3">
    <source>
        <dbReference type="ARBA" id="ARBA00023163"/>
    </source>
</evidence>
<dbReference type="Proteomes" id="UP000011513">
    <property type="component" value="Unassembled WGS sequence"/>
</dbReference>
<organism evidence="5 6">
    <name type="scientific">Halogeometricum pallidum JCM 14848</name>
    <dbReference type="NCBI Taxonomy" id="1227487"/>
    <lineage>
        <taxon>Archaea</taxon>
        <taxon>Methanobacteriati</taxon>
        <taxon>Methanobacteriota</taxon>
        <taxon>Stenosarchaea group</taxon>
        <taxon>Halobacteria</taxon>
        <taxon>Halobacteriales</taxon>
        <taxon>Haloferacaceae</taxon>
        <taxon>Halogeometricum</taxon>
    </lineage>
</organism>
<dbReference type="OrthoDB" id="10490at2157"/>
<dbReference type="InterPro" id="IPR036390">
    <property type="entry name" value="WH_DNA-bd_sf"/>
</dbReference>
<dbReference type="PROSITE" id="PS51118">
    <property type="entry name" value="HTH_HXLR"/>
    <property type="match status" value="1"/>
</dbReference>
<keyword evidence="2" id="KW-0238">DNA-binding</keyword>
<dbReference type="InterPro" id="IPR002577">
    <property type="entry name" value="HTH_HxlR"/>
</dbReference>
<dbReference type="PANTHER" id="PTHR33204">
    <property type="entry name" value="TRANSCRIPTIONAL REGULATOR, MARR FAMILY"/>
    <property type="match status" value="1"/>
</dbReference>
<dbReference type="RefSeq" id="WP_008389648.1">
    <property type="nucleotide sequence ID" value="NZ_AOIV01000043.1"/>
</dbReference>
<gene>
    <name evidence="5" type="ORF">C474_19204</name>
</gene>
<dbReference type="SUPFAM" id="SSF46785">
    <property type="entry name" value="Winged helix' DNA-binding domain"/>
    <property type="match status" value="1"/>
</dbReference>
<dbReference type="Gene3D" id="1.10.10.10">
    <property type="entry name" value="Winged helix-like DNA-binding domain superfamily/Winged helix DNA-binding domain"/>
    <property type="match status" value="1"/>
</dbReference>
<evidence type="ECO:0000313" key="5">
    <source>
        <dbReference type="EMBL" id="ELZ26558.1"/>
    </source>
</evidence>
<keyword evidence="6" id="KW-1185">Reference proteome</keyword>
<feature type="domain" description="HTH hxlR-type" evidence="4">
    <location>
        <begin position="6"/>
        <end position="105"/>
    </location>
</feature>
<comment type="caution">
    <text evidence="5">The sequence shown here is derived from an EMBL/GenBank/DDBJ whole genome shotgun (WGS) entry which is preliminary data.</text>
</comment>
<dbReference type="InParanoid" id="M0CVC7"/>
<dbReference type="EMBL" id="AOIV01000043">
    <property type="protein sequence ID" value="ELZ26558.1"/>
    <property type="molecule type" value="Genomic_DNA"/>
</dbReference>
<protein>
    <submittedName>
        <fullName evidence="5">Transcriptional regulator, HxlR family protein</fullName>
    </submittedName>
</protein>